<evidence type="ECO:0000313" key="3">
    <source>
        <dbReference type="Proteomes" id="UP000221980"/>
    </source>
</evidence>
<proteinExistence type="predicted"/>
<reference evidence="2 3" key="1">
    <citation type="journal article" date="2017" name="Nat. Microbiol.">
        <title>Natural product diversity associated with the nematode symbionts Photorhabdus and Xenorhabdus.</title>
        <authorList>
            <person name="Tobias N.J."/>
            <person name="Wolff H."/>
            <person name="Djahanschiri B."/>
            <person name="Grundmann F."/>
            <person name="Kronenwerth M."/>
            <person name="Shi Y.M."/>
            <person name="Simonyi S."/>
            <person name="Grun P."/>
            <person name="Shapiro-Ilan D."/>
            <person name="Pidot S.J."/>
            <person name="Stinear T.P."/>
            <person name="Ebersberger I."/>
            <person name="Bode H.B."/>
        </authorList>
    </citation>
    <scope>NUCLEOTIDE SEQUENCE [LARGE SCALE GENOMIC DNA]</scope>
    <source>
        <strain evidence="2 3">DSM 17902</strain>
    </source>
</reference>
<sequence>MTWLGELPEYCVIADAGMAFFASSTVPAKPRFFTNSFLFGMSAPFSRLDSLLLAFSLISVTSFWLAAILLLLPVLSVSVMPLETMAFIATAN</sequence>
<name>A0A2D0JSR0_9GAMM</name>
<evidence type="ECO:0000256" key="1">
    <source>
        <dbReference type="SAM" id="Phobius"/>
    </source>
</evidence>
<evidence type="ECO:0000313" key="2">
    <source>
        <dbReference type="EMBL" id="PHM49338.1"/>
    </source>
</evidence>
<gene>
    <name evidence="2" type="ORF">Xmir_01258</name>
</gene>
<protein>
    <submittedName>
        <fullName evidence="2">Uncharacterized protein</fullName>
    </submittedName>
</protein>
<organism evidence="2 3">
    <name type="scientific">Xenorhabdus miraniensis</name>
    <dbReference type="NCBI Taxonomy" id="351674"/>
    <lineage>
        <taxon>Bacteria</taxon>
        <taxon>Pseudomonadati</taxon>
        <taxon>Pseudomonadota</taxon>
        <taxon>Gammaproteobacteria</taxon>
        <taxon>Enterobacterales</taxon>
        <taxon>Morganellaceae</taxon>
        <taxon>Xenorhabdus</taxon>
    </lineage>
</organism>
<keyword evidence="1" id="KW-1133">Transmembrane helix</keyword>
<keyword evidence="1" id="KW-0812">Transmembrane</keyword>
<keyword evidence="1" id="KW-0472">Membrane</keyword>
<comment type="caution">
    <text evidence="2">The sequence shown here is derived from an EMBL/GenBank/DDBJ whole genome shotgun (WGS) entry which is preliminary data.</text>
</comment>
<accession>A0A2D0JSR0</accession>
<keyword evidence="3" id="KW-1185">Reference proteome</keyword>
<feature type="transmembrane region" description="Helical" evidence="1">
    <location>
        <begin position="51"/>
        <end position="75"/>
    </location>
</feature>
<dbReference type="AlphaFoldDB" id="A0A2D0JSR0"/>
<dbReference type="EMBL" id="NITZ01000005">
    <property type="protein sequence ID" value="PHM49338.1"/>
    <property type="molecule type" value="Genomic_DNA"/>
</dbReference>
<dbReference type="Proteomes" id="UP000221980">
    <property type="component" value="Unassembled WGS sequence"/>
</dbReference>